<keyword evidence="2" id="KW-1185">Reference proteome</keyword>
<dbReference type="Proteomes" id="UP000289738">
    <property type="component" value="Unassembled WGS sequence"/>
</dbReference>
<name>A0A444WR60_ARAHY</name>
<sequence>MLWQSNFFRDITTPCPQ</sequence>
<protein>
    <submittedName>
        <fullName evidence="1">Uncharacterized protein</fullName>
    </submittedName>
</protein>
<evidence type="ECO:0000313" key="1">
    <source>
        <dbReference type="EMBL" id="RYQ79904.1"/>
    </source>
</evidence>
<dbReference type="AlphaFoldDB" id="A0A444WR60"/>
<reference evidence="1 2" key="1">
    <citation type="submission" date="2019-01" db="EMBL/GenBank/DDBJ databases">
        <title>Sequencing of cultivated peanut Arachis hypogaea provides insights into genome evolution and oil improvement.</title>
        <authorList>
            <person name="Chen X."/>
        </authorList>
    </citation>
    <scope>NUCLEOTIDE SEQUENCE [LARGE SCALE GENOMIC DNA]</scope>
    <source>
        <strain evidence="2">cv. Fuhuasheng</strain>
        <tissue evidence="1">Leaves</tissue>
    </source>
</reference>
<accession>A0A444WR60</accession>
<dbReference type="EMBL" id="SDMP01000021">
    <property type="protein sequence ID" value="RYQ79904.1"/>
    <property type="molecule type" value="Genomic_DNA"/>
</dbReference>
<evidence type="ECO:0000313" key="2">
    <source>
        <dbReference type="Proteomes" id="UP000289738"/>
    </source>
</evidence>
<organism evidence="1 2">
    <name type="scientific">Arachis hypogaea</name>
    <name type="common">Peanut</name>
    <dbReference type="NCBI Taxonomy" id="3818"/>
    <lineage>
        <taxon>Eukaryota</taxon>
        <taxon>Viridiplantae</taxon>
        <taxon>Streptophyta</taxon>
        <taxon>Embryophyta</taxon>
        <taxon>Tracheophyta</taxon>
        <taxon>Spermatophyta</taxon>
        <taxon>Magnoliopsida</taxon>
        <taxon>eudicotyledons</taxon>
        <taxon>Gunneridae</taxon>
        <taxon>Pentapetalae</taxon>
        <taxon>rosids</taxon>
        <taxon>fabids</taxon>
        <taxon>Fabales</taxon>
        <taxon>Fabaceae</taxon>
        <taxon>Papilionoideae</taxon>
        <taxon>50 kb inversion clade</taxon>
        <taxon>dalbergioids sensu lato</taxon>
        <taxon>Dalbergieae</taxon>
        <taxon>Pterocarpus clade</taxon>
        <taxon>Arachis</taxon>
    </lineage>
</organism>
<comment type="caution">
    <text evidence="1">The sequence shown here is derived from an EMBL/GenBank/DDBJ whole genome shotgun (WGS) entry which is preliminary data.</text>
</comment>
<gene>
    <name evidence="1" type="ORF">Ahy_Scaffold1g106664</name>
</gene>
<proteinExistence type="predicted"/>